<dbReference type="PROSITE" id="PS51257">
    <property type="entry name" value="PROKAR_LIPOPROTEIN"/>
    <property type="match status" value="1"/>
</dbReference>
<sequence>MSTVRGFSALALLAALLLTGCGSAGNYDLPAEPKPGGGDTGTVKDCATLFSTRVQPRLDYCRTCHVPGGLGDVPDGRLFQLGGDRAQDAARLKASWEALGGAASTPSRILRMASGTDTRSHSGGAPWPTGSAAYVEMAALLQGYVDPAACQLGGGGGSVEEQPLLGSARGGHYWDDFCEGKSDETPLPGDPRARVIPGFNAGKAVLMNAWWASCQADDQPANCGEQRARVARGFPIVASDGEIGAGSMFSGDHASSSFSFSAERYNTLWDQVMGLPARPDNFDQLMAERWGMPLSATRNPYPLPGEDPNASDGGSGQLPVGLTQLREADGRWTGQLNATCSICHGGQVGSVADGPGLGPLYGTNSQSDITVMFTDLGRIAPQQAALSVISQNKVRGTGNITNFQLFGTLTLFDDSADNLLGLLRYLSVQTQPSTGTEDPPVWWNVGHRPAKFFDGGQVMSSKRIELSFHFPDAVTPNNQAGRDWILEHQQDSDAWISSLKAPVWPAAKLGAIDTALAEQGAILFHAKDLWGSGLNNPVPRPEGGNGSCASCHGAYSPRYVHDPAFLEDPVMEGIAAYITPIEIIGTDPRRLDGNSQLVADYARYNWFAYADGPFADNGAPLCGDWNDSALRGSRKLGYLAPPLYGVWATAPYFHNGAVPTVWQVLKPEDRPAIWRRLSTPARADQEGQVVMGYDASLERGYDATHLGWNHETLSCGTAGTVPYLDCNPNDGGQSVQDVLGLIWGNGGLAWNLLNLPILSNAQIEDRKVYNTAMYSQSKAGHEFTAVLTDAERRALIEYLKTL</sequence>
<dbReference type="GO" id="GO:0020037">
    <property type="term" value="F:heme binding"/>
    <property type="evidence" value="ECO:0007669"/>
    <property type="project" value="InterPro"/>
</dbReference>
<feature type="domain" description="Cytochrome c" evidence="6">
    <location>
        <begin position="515"/>
        <end position="802"/>
    </location>
</feature>
<evidence type="ECO:0000256" key="2">
    <source>
        <dbReference type="ARBA" id="ARBA00022723"/>
    </source>
</evidence>
<feature type="chain" id="PRO_5017998885" description="Cytochrome c domain-containing protein" evidence="5">
    <location>
        <begin position="25"/>
        <end position="802"/>
    </location>
</feature>
<dbReference type="Pfam" id="PF21419">
    <property type="entry name" value="RoxA-like_Cyt-c"/>
    <property type="match status" value="1"/>
</dbReference>
<name>A0A3N0VA81_9GAMM</name>
<reference evidence="7 8" key="1">
    <citation type="submission" date="2018-10" db="EMBL/GenBank/DDBJ databases">
        <authorList>
            <person name="Chen W.-M."/>
        </authorList>
    </citation>
    <scope>NUCLEOTIDE SEQUENCE [LARGE SCALE GENOMIC DNA]</scope>
    <source>
        <strain evidence="7 8">THS-13</strain>
    </source>
</reference>
<evidence type="ECO:0000313" key="8">
    <source>
        <dbReference type="Proteomes" id="UP000282106"/>
    </source>
</evidence>
<dbReference type="GO" id="GO:0009055">
    <property type="term" value="F:electron transfer activity"/>
    <property type="evidence" value="ECO:0007669"/>
    <property type="project" value="InterPro"/>
</dbReference>
<evidence type="ECO:0000256" key="3">
    <source>
        <dbReference type="ARBA" id="ARBA00023004"/>
    </source>
</evidence>
<keyword evidence="1 4" id="KW-0349">Heme</keyword>
<dbReference type="InterPro" id="IPR009056">
    <property type="entry name" value="Cyt_c-like_dom"/>
</dbReference>
<proteinExistence type="predicted"/>
<dbReference type="PANTHER" id="PTHR30600">
    <property type="entry name" value="CYTOCHROME C PEROXIDASE-RELATED"/>
    <property type="match status" value="1"/>
</dbReference>
<evidence type="ECO:0000256" key="1">
    <source>
        <dbReference type="ARBA" id="ARBA00022617"/>
    </source>
</evidence>
<dbReference type="PANTHER" id="PTHR30600:SF9">
    <property type="entry name" value="BLR7738 PROTEIN"/>
    <property type="match status" value="1"/>
</dbReference>
<evidence type="ECO:0000259" key="6">
    <source>
        <dbReference type="PROSITE" id="PS51007"/>
    </source>
</evidence>
<comment type="caution">
    <text evidence="7">The sequence shown here is derived from an EMBL/GenBank/DDBJ whole genome shotgun (WGS) entry which is preliminary data.</text>
</comment>
<dbReference type="GO" id="GO:0004130">
    <property type="term" value="F:cytochrome-c peroxidase activity"/>
    <property type="evidence" value="ECO:0007669"/>
    <property type="project" value="TreeGrafter"/>
</dbReference>
<dbReference type="PROSITE" id="PS51007">
    <property type="entry name" value="CYTC"/>
    <property type="match status" value="1"/>
</dbReference>
<organism evidence="7 8">
    <name type="scientific">Stagnimonas aquatica</name>
    <dbReference type="NCBI Taxonomy" id="2689987"/>
    <lineage>
        <taxon>Bacteria</taxon>
        <taxon>Pseudomonadati</taxon>
        <taxon>Pseudomonadota</taxon>
        <taxon>Gammaproteobacteria</taxon>
        <taxon>Nevskiales</taxon>
        <taxon>Nevskiaceae</taxon>
        <taxon>Stagnimonas</taxon>
    </lineage>
</organism>
<accession>A0A3N0VA81</accession>
<keyword evidence="8" id="KW-1185">Reference proteome</keyword>
<evidence type="ECO:0000256" key="5">
    <source>
        <dbReference type="SAM" id="SignalP"/>
    </source>
</evidence>
<keyword evidence="3 4" id="KW-0408">Iron</keyword>
<dbReference type="Proteomes" id="UP000282106">
    <property type="component" value="Unassembled WGS sequence"/>
</dbReference>
<keyword evidence="5" id="KW-0732">Signal</keyword>
<dbReference type="GO" id="GO:0046872">
    <property type="term" value="F:metal ion binding"/>
    <property type="evidence" value="ECO:0007669"/>
    <property type="project" value="UniProtKB-KW"/>
</dbReference>
<evidence type="ECO:0000256" key="4">
    <source>
        <dbReference type="PROSITE-ProRule" id="PRU00433"/>
    </source>
</evidence>
<dbReference type="RefSeq" id="WP_123211811.1">
    <property type="nucleotide sequence ID" value="NZ_RJVO01000004.1"/>
</dbReference>
<dbReference type="InterPro" id="IPR036909">
    <property type="entry name" value="Cyt_c-like_dom_sf"/>
</dbReference>
<evidence type="ECO:0000313" key="7">
    <source>
        <dbReference type="EMBL" id="ROH89514.1"/>
    </source>
</evidence>
<keyword evidence="2 4" id="KW-0479">Metal-binding</keyword>
<dbReference type="EMBL" id="RJVO01000004">
    <property type="protein sequence ID" value="ROH89514.1"/>
    <property type="molecule type" value="Genomic_DNA"/>
</dbReference>
<dbReference type="AlphaFoldDB" id="A0A3N0VA81"/>
<dbReference type="SUPFAM" id="SSF46626">
    <property type="entry name" value="Cytochrome c"/>
    <property type="match status" value="1"/>
</dbReference>
<dbReference type="InParanoid" id="A0A3N0VA81"/>
<gene>
    <name evidence="7" type="ORF">ED208_10280</name>
</gene>
<dbReference type="Gene3D" id="1.10.760.10">
    <property type="entry name" value="Cytochrome c-like domain"/>
    <property type="match status" value="1"/>
</dbReference>
<protein>
    <recommendedName>
        <fullName evidence="6">Cytochrome c domain-containing protein</fullName>
    </recommendedName>
</protein>
<feature type="signal peptide" evidence="5">
    <location>
        <begin position="1"/>
        <end position="24"/>
    </location>
</feature>
<dbReference type="InterPro" id="IPR051395">
    <property type="entry name" value="Cytochrome_c_Peroxidase/MauG"/>
</dbReference>